<reference evidence="2 3" key="1">
    <citation type="submission" date="2018-08" db="EMBL/GenBank/DDBJ databases">
        <title>A genome reference for cultivated species of the human gut microbiota.</title>
        <authorList>
            <person name="Zou Y."/>
            <person name="Xue W."/>
            <person name="Luo G."/>
        </authorList>
    </citation>
    <scope>NUCLEOTIDE SEQUENCE [LARGE SCALE GENOMIC DNA]</scope>
    <source>
        <strain evidence="2 3">AF46-2NS</strain>
    </source>
</reference>
<evidence type="ECO:0000256" key="1">
    <source>
        <dbReference type="SAM" id="MobiDB-lite"/>
    </source>
</evidence>
<dbReference type="AlphaFoldDB" id="A0A3R6J319"/>
<name>A0A3R6J319_9BACT</name>
<organism evidence="2 3">
    <name type="scientific">Segatella copri</name>
    <dbReference type="NCBI Taxonomy" id="165179"/>
    <lineage>
        <taxon>Bacteria</taxon>
        <taxon>Pseudomonadati</taxon>
        <taxon>Bacteroidota</taxon>
        <taxon>Bacteroidia</taxon>
        <taxon>Bacteroidales</taxon>
        <taxon>Prevotellaceae</taxon>
        <taxon>Segatella</taxon>
    </lineage>
</organism>
<gene>
    <name evidence="2" type="ORF">DW079_14880</name>
</gene>
<sequence>MIQKARKITCPVGEKNLPNWENKKVMKTRLQASKRVVSQSTSSKRNLRKEEKAKLSRGQKKS</sequence>
<feature type="region of interest" description="Disordered" evidence="1">
    <location>
        <begin position="23"/>
        <end position="62"/>
    </location>
</feature>
<proteinExistence type="predicted"/>
<evidence type="ECO:0000313" key="2">
    <source>
        <dbReference type="EMBL" id="RHK05561.1"/>
    </source>
</evidence>
<comment type="caution">
    <text evidence="2">The sequence shown here is derived from an EMBL/GenBank/DDBJ whole genome shotgun (WGS) entry which is preliminary data.</text>
</comment>
<evidence type="ECO:0000313" key="3">
    <source>
        <dbReference type="Proteomes" id="UP000286211"/>
    </source>
</evidence>
<accession>A0A3R6J319</accession>
<dbReference type="EMBL" id="QRNB01000198">
    <property type="protein sequence ID" value="RHK05561.1"/>
    <property type="molecule type" value="Genomic_DNA"/>
</dbReference>
<protein>
    <submittedName>
        <fullName evidence="2">Uncharacterized protein</fullName>
    </submittedName>
</protein>
<dbReference type="Proteomes" id="UP000286211">
    <property type="component" value="Unassembled WGS sequence"/>
</dbReference>